<evidence type="ECO:0000256" key="2">
    <source>
        <dbReference type="ARBA" id="ARBA00022801"/>
    </source>
</evidence>
<dbReference type="PROSITE" id="PS51192">
    <property type="entry name" value="HELICASE_ATP_BIND_1"/>
    <property type="match status" value="1"/>
</dbReference>
<keyword evidence="4 7" id="KW-0067">ATP-binding</keyword>
<dbReference type="Pfam" id="PF00270">
    <property type="entry name" value="DEAD"/>
    <property type="match status" value="1"/>
</dbReference>
<dbReference type="Proteomes" id="UP000274097">
    <property type="component" value="Unassembled WGS sequence"/>
</dbReference>
<dbReference type="InterPro" id="IPR014014">
    <property type="entry name" value="RNA_helicase_DEAD_Q_motif"/>
</dbReference>
<keyword evidence="1 7" id="KW-0547">Nucleotide-binding</keyword>
<feature type="compositionally biased region" description="Low complexity" evidence="8">
    <location>
        <begin position="486"/>
        <end position="495"/>
    </location>
</feature>
<evidence type="ECO:0000256" key="5">
    <source>
        <dbReference type="ARBA" id="ARBA00038437"/>
    </source>
</evidence>
<dbReference type="PROSITE" id="PS51195">
    <property type="entry name" value="Q_MOTIF"/>
    <property type="match status" value="1"/>
</dbReference>
<evidence type="ECO:0000256" key="8">
    <source>
        <dbReference type="SAM" id="MobiDB-lite"/>
    </source>
</evidence>
<dbReference type="CDD" id="cd18787">
    <property type="entry name" value="SF2_C_DEAD"/>
    <property type="match status" value="1"/>
</dbReference>
<feature type="domain" description="Helicase ATP-binding" evidence="9">
    <location>
        <begin position="74"/>
        <end position="247"/>
    </location>
</feature>
<dbReference type="SMART" id="SM00490">
    <property type="entry name" value="HELICc"/>
    <property type="match status" value="1"/>
</dbReference>
<evidence type="ECO:0000259" key="9">
    <source>
        <dbReference type="PROSITE" id="PS51192"/>
    </source>
</evidence>
<evidence type="ECO:0000313" key="13">
    <source>
        <dbReference type="Proteomes" id="UP000274097"/>
    </source>
</evidence>
<dbReference type="PROSITE" id="PS00039">
    <property type="entry name" value="DEAD_ATP_HELICASE"/>
    <property type="match status" value="1"/>
</dbReference>
<dbReference type="PROSITE" id="PS51194">
    <property type="entry name" value="HELICASE_CTER"/>
    <property type="match status" value="1"/>
</dbReference>
<dbReference type="PANTHER" id="PTHR47959">
    <property type="entry name" value="ATP-DEPENDENT RNA HELICASE RHLE-RELATED"/>
    <property type="match status" value="1"/>
</dbReference>
<feature type="domain" description="Helicase C-terminal" evidence="10">
    <location>
        <begin position="274"/>
        <end position="423"/>
    </location>
</feature>
<sequence>MPGAEPVAGPPEEPVTVAKTEAETQADEEAASWDQHEDETPRTVFADLGLSELLLKGVEDVGYLHPTPIQEQAIPIVLMGRDVLGCAQTGTGKTASFVLPMMDILAGSRAKARMPRSLILEPTRELALQVAENFVKYGQHMKLTHALLIGGESMAEQTDALNQGVDVLIATPGRLLDLFDRGRVMLADCKVLVIDEADRMLDMGFIPDVERIVSMLPPLRQTLFFSATMAPEIRKLADAFLQNPKEITVSAPASVATTITAGLAIVPEGEKRRALRKLLKREPVQNALIFCNRKRDVDVLFKSLTKHGFSVGALHGDLAQSVRFATLEKFKNNELQLLVCSDVAARGIDIGGLSHVFNFDLPFHAEDYVHRIGRTGRAGREGHAYSIATADDAKLLAAIESLTGHVIPRITIEGIEPVSEEEMTEALESKGRGRGRGGARPAGREERGGRRPEKDARSGGRREEAPRRGRRRDEEQPRPREEDVVEAPAAIAPLPEENRRPREEHRRHREEERPRAPREEHAREPRGRDERRGRDRDENRRDRRDRDDLGPPVVGFGDAVPAFMLIPIPRTKRDHRASENDAA</sequence>
<evidence type="ECO:0000256" key="7">
    <source>
        <dbReference type="RuleBase" id="RU000492"/>
    </source>
</evidence>
<evidence type="ECO:0000256" key="1">
    <source>
        <dbReference type="ARBA" id="ARBA00022741"/>
    </source>
</evidence>
<dbReference type="InterPro" id="IPR044742">
    <property type="entry name" value="DEAD/DEAH_RhlB"/>
</dbReference>
<dbReference type="Pfam" id="PF00271">
    <property type="entry name" value="Helicase_C"/>
    <property type="match status" value="1"/>
</dbReference>
<accession>A0ABX9VPK8</accession>
<name>A0ABX9VPK8_9PROT</name>
<feature type="compositionally biased region" description="Basic and acidic residues" evidence="8">
    <location>
        <begin position="442"/>
        <end position="482"/>
    </location>
</feature>
<comment type="similarity">
    <text evidence="5 7">Belongs to the DEAD box helicase family.</text>
</comment>
<feature type="region of interest" description="Disordered" evidence="8">
    <location>
        <begin position="1"/>
        <end position="40"/>
    </location>
</feature>
<reference evidence="12 13" key="1">
    <citation type="submission" date="2018-10" db="EMBL/GenBank/DDBJ databases">
        <title>Roseomonas sp. nov., isolated from feces of Tibetan antelopes in the Qinghai-Tibet plateau, China.</title>
        <authorList>
            <person name="Tian Z."/>
        </authorList>
    </citation>
    <scope>NUCLEOTIDE SEQUENCE [LARGE SCALE GENOMIC DNA]</scope>
    <source>
        <strain evidence="12 13">Z23</strain>
    </source>
</reference>
<dbReference type="PANTHER" id="PTHR47959:SF13">
    <property type="entry name" value="ATP-DEPENDENT RNA HELICASE RHLE"/>
    <property type="match status" value="1"/>
</dbReference>
<proteinExistence type="inferred from homology"/>
<evidence type="ECO:0000256" key="6">
    <source>
        <dbReference type="PROSITE-ProRule" id="PRU00552"/>
    </source>
</evidence>
<organism evidence="12 13">
    <name type="scientific">Teichococcus wenyumeiae</name>
    <dbReference type="NCBI Taxonomy" id="2478470"/>
    <lineage>
        <taxon>Bacteria</taxon>
        <taxon>Pseudomonadati</taxon>
        <taxon>Pseudomonadota</taxon>
        <taxon>Alphaproteobacteria</taxon>
        <taxon>Acetobacterales</taxon>
        <taxon>Roseomonadaceae</taxon>
        <taxon>Roseomonas</taxon>
    </lineage>
</organism>
<dbReference type="EMBL" id="RFLX01000005">
    <property type="protein sequence ID" value="RMI25454.1"/>
    <property type="molecule type" value="Genomic_DNA"/>
</dbReference>
<comment type="caution">
    <text evidence="12">The sequence shown here is derived from an EMBL/GenBank/DDBJ whole genome shotgun (WGS) entry which is preliminary data.</text>
</comment>
<dbReference type="Gene3D" id="3.40.50.300">
    <property type="entry name" value="P-loop containing nucleotide triphosphate hydrolases"/>
    <property type="match status" value="2"/>
</dbReference>
<dbReference type="InterPro" id="IPR050079">
    <property type="entry name" value="DEAD_box_RNA_helicase"/>
</dbReference>
<dbReference type="SMART" id="SM00487">
    <property type="entry name" value="DEXDc"/>
    <property type="match status" value="1"/>
</dbReference>
<dbReference type="SUPFAM" id="SSF52540">
    <property type="entry name" value="P-loop containing nucleoside triphosphate hydrolases"/>
    <property type="match status" value="1"/>
</dbReference>
<protein>
    <submittedName>
        <fullName evidence="12">DEAD/DEAH box helicase</fullName>
    </submittedName>
</protein>
<evidence type="ECO:0000259" key="11">
    <source>
        <dbReference type="PROSITE" id="PS51195"/>
    </source>
</evidence>
<evidence type="ECO:0000313" key="12">
    <source>
        <dbReference type="EMBL" id="RMI25454.1"/>
    </source>
</evidence>
<dbReference type="CDD" id="cd00268">
    <property type="entry name" value="DEADc"/>
    <property type="match status" value="1"/>
</dbReference>
<evidence type="ECO:0000256" key="4">
    <source>
        <dbReference type="ARBA" id="ARBA00022840"/>
    </source>
</evidence>
<evidence type="ECO:0000256" key="3">
    <source>
        <dbReference type="ARBA" id="ARBA00022806"/>
    </source>
</evidence>
<dbReference type="InterPro" id="IPR014001">
    <property type="entry name" value="Helicase_ATP-bd"/>
</dbReference>
<dbReference type="InterPro" id="IPR011545">
    <property type="entry name" value="DEAD/DEAH_box_helicase_dom"/>
</dbReference>
<gene>
    <name evidence="12" type="ORF">EBE87_08960</name>
</gene>
<keyword evidence="13" id="KW-1185">Reference proteome</keyword>
<keyword evidence="3 7" id="KW-0347">Helicase</keyword>
<feature type="short sequence motif" description="Q motif" evidence="6">
    <location>
        <begin position="43"/>
        <end position="71"/>
    </location>
</feature>
<evidence type="ECO:0000259" key="10">
    <source>
        <dbReference type="PROSITE" id="PS51194"/>
    </source>
</evidence>
<dbReference type="InterPro" id="IPR001650">
    <property type="entry name" value="Helicase_C-like"/>
</dbReference>
<feature type="compositionally biased region" description="Basic and acidic residues" evidence="8">
    <location>
        <begin position="496"/>
        <end position="549"/>
    </location>
</feature>
<dbReference type="InterPro" id="IPR000629">
    <property type="entry name" value="RNA-helicase_DEAD-box_CS"/>
</dbReference>
<dbReference type="InterPro" id="IPR027417">
    <property type="entry name" value="P-loop_NTPase"/>
</dbReference>
<keyword evidence="2 7" id="KW-0378">Hydrolase</keyword>
<feature type="region of interest" description="Disordered" evidence="8">
    <location>
        <begin position="418"/>
        <end position="583"/>
    </location>
</feature>
<dbReference type="GO" id="GO:0004386">
    <property type="term" value="F:helicase activity"/>
    <property type="evidence" value="ECO:0007669"/>
    <property type="project" value="UniProtKB-KW"/>
</dbReference>
<feature type="domain" description="DEAD-box RNA helicase Q" evidence="11">
    <location>
        <begin position="43"/>
        <end position="71"/>
    </location>
</feature>